<evidence type="ECO:0000256" key="3">
    <source>
        <dbReference type="ARBA" id="ARBA00022679"/>
    </source>
</evidence>
<dbReference type="PANTHER" id="PTHR43179:SF12">
    <property type="entry name" value="GALACTOFURANOSYLTRANSFERASE GLFT2"/>
    <property type="match status" value="1"/>
</dbReference>
<accession>A8IHV0</accession>
<dbReference type="PANTHER" id="PTHR43179">
    <property type="entry name" value="RHAMNOSYLTRANSFERASE WBBL"/>
    <property type="match status" value="1"/>
</dbReference>
<evidence type="ECO:0000313" key="5">
    <source>
        <dbReference type="EMBL" id="BAF89323.1"/>
    </source>
</evidence>
<dbReference type="Proteomes" id="UP000000270">
    <property type="component" value="Chromosome"/>
</dbReference>
<keyword evidence="2" id="KW-0328">Glycosyltransferase</keyword>
<keyword evidence="6" id="KW-1185">Reference proteome</keyword>
<keyword evidence="3 5" id="KW-0808">Transferase</keyword>
<evidence type="ECO:0000313" key="6">
    <source>
        <dbReference type="Proteomes" id="UP000000270"/>
    </source>
</evidence>
<dbReference type="InterPro" id="IPR029044">
    <property type="entry name" value="Nucleotide-diphossugar_trans"/>
</dbReference>
<reference evidence="5 6" key="5">
    <citation type="journal article" date="2010" name="Appl. Environ. Microbiol.">
        <title>phrR-like gene praR of Azorhizobium caulinodans ORS571 is essential for symbiosis with Sesbania rostrata and is involved in expression of reb genes.</title>
        <authorList>
            <person name="Akiba N."/>
            <person name="Aono T."/>
            <person name="Toyazaki H."/>
            <person name="Sato S."/>
            <person name="Oyaizu H."/>
        </authorList>
    </citation>
    <scope>NUCLEOTIDE SEQUENCE [LARGE SCALE GENOMIC DNA]</scope>
    <source>
        <strain evidence="6">ATCC 43989 / DSM 5975 / JCM 20966 / LMG 6465 / NBRC 14845 / NCIMB 13405 / ORS 571</strain>
    </source>
</reference>
<dbReference type="InterPro" id="IPR001173">
    <property type="entry name" value="Glyco_trans_2-like"/>
</dbReference>
<reference evidence="5 6" key="4">
    <citation type="journal article" date="2009" name="Appl. Environ. Microbiol.">
        <title>Comparative genome-wide transcriptional profiling of Azorhizobium caulinodans ORS571 grown under free-living and symbiotic conditions.</title>
        <authorList>
            <person name="Tsukada S."/>
            <person name="Aono T."/>
            <person name="Akiba N."/>
            <person name="Lee KB."/>
            <person name="Liu CT."/>
            <person name="Toyazaki H."/>
            <person name="Oyaizu H."/>
        </authorList>
    </citation>
    <scope>NUCLEOTIDE SEQUENCE [LARGE SCALE GENOMIC DNA]</scope>
    <source>
        <strain evidence="6">ATCC 43989 / DSM 5975 / JCM 20966 / LMG 6465 / NBRC 14845 / NCIMB 13405 / ORS 571</strain>
    </source>
</reference>
<dbReference type="GO" id="GO:0016757">
    <property type="term" value="F:glycosyltransferase activity"/>
    <property type="evidence" value="ECO:0007669"/>
    <property type="project" value="UniProtKB-KW"/>
</dbReference>
<comment type="similarity">
    <text evidence="1">Belongs to the glycosyltransferase 2 family.</text>
</comment>
<dbReference type="STRING" id="438753.AZC_3325"/>
<evidence type="ECO:0000259" key="4">
    <source>
        <dbReference type="Pfam" id="PF00535"/>
    </source>
</evidence>
<feature type="domain" description="Glycosyltransferase 2-like" evidence="4">
    <location>
        <begin position="471"/>
        <end position="652"/>
    </location>
</feature>
<dbReference type="CAZy" id="GT2">
    <property type="family name" value="Glycosyltransferase Family 2"/>
</dbReference>
<evidence type="ECO:0000256" key="1">
    <source>
        <dbReference type="ARBA" id="ARBA00006739"/>
    </source>
</evidence>
<dbReference type="AlphaFoldDB" id="A8IHV0"/>
<dbReference type="KEGG" id="azc:AZC_3325"/>
<reference evidence="5 6" key="6">
    <citation type="journal article" date="2011" name="Appl. Environ. Microbiol.">
        <title>Involvement of the azorhizobial chromosome partition gene (parA) in the onset of bacteroid differentiation during Sesbania rostrata stem nodule development.</title>
        <authorList>
            <person name="Liu CT."/>
            <person name="Lee KB."/>
            <person name="Wang YS."/>
            <person name="Peng MH."/>
            <person name="Lee KT."/>
            <person name="Suzuki S."/>
            <person name="Suzuki T."/>
            <person name="Oyaizu H."/>
        </authorList>
    </citation>
    <scope>NUCLEOTIDE SEQUENCE [LARGE SCALE GENOMIC DNA]</scope>
    <source>
        <strain evidence="6">ATCC 43989 / DSM 5975 / JCM 20966 / LMG 6465 / NBRC 14845 / NCIMB 13405 / ORS 571</strain>
    </source>
</reference>
<proteinExistence type="inferred from homology"/>
<gene>
    <name evidence="5" type="primary">expE2</name>
    <name evidence="5" type="ordered locus">AZC_3325</name>
</gene>
<name>A8IHV0_AZOC5</name>
<evidence type="ECO:0000256" key="2">
    <source>
        <dbReference type="ARBA" id="ARBA00022676"/>
    </source>
</evidence>
<dbReference type="Gene3D" id="3.90.550.10">
    <property type="entry name" value="Spore Coat Polysaccharide Biosynthesis Protein SpsA, Chain A"/>
    <property type="match status" value="1"/>
</dbReference>
<dbReference type="SUPFAM" id="SSF53448">
    <property type="entry name" value="Nucleotide-diphospho-sugar transferases"/>
    <property type="match status" value="1"/>
</dbReference>
<reference evidence="5 6" key="3">
    <citation type="journal article" date="2008" name="BMC Genomics">
        <title>The genome of the versatile nitrogen fixer Azorhizobium caulinodans ORS571.</title>
        <authorList>
            <person name="Lee KB."/>
            <person name="Backer P.D."/>
            <person name="Aono T."/>
            <person name="Liu CT."/>
            <person name="Suzuki S."/>
            <person name="Suzuki T."/>
            <person name="Kaneko T."/>
            <person name="Yamada M."/>
            <person name="Tabata S."/>
            <person name="Kupfer D.M."/>
            <person name="Najar F.Z."/>
            <person name="Wiley G.B."/>
            <person name="Roe B."/>
            <person name="Binnewies T.T."/>
            <person name="Ussery D.W."/>
            <person name="D'Haeze W."/>
            <person name="Herder J.D."/>
            <person name="Gevers D."/>
            <person name="Vereecke D."/>
            <person name="Holsters M."/>
            <person name="Oyaizu H."/>
        </authorList>
    </citation>
    <scope>NUCLEOTIDE SEQUENCE [LARGE SCALE GENOMIC DNA]</scope>
    <source>
        <strain evidence="6">ATCC 43989 / DSM 5975 / JCM 20966 / LMG 6465 / NBRC 14845 / NCIMB 13405 / ORS 571</strain>
    </source>
</reference>
<dbReference type="eggNOG" id="COG1216">
    <property type="taxonomic scope" value="Bacteria"/>
</dbReference>
<reference evidence="6" key="2">
    <citation type="submission" date="2007-04" db="EMBL/GenBank/DDBJ databases">
        <title>Complete genome sequence of the nitrogen-fixing bacterium Azorhizobium caulinodans ORS571.</title>
        <authorList>
            <person name="Lee K.B."/>
            <person name="Backer P.D."/>
            <person name="Aono T."/>
            <person name="Liu C.T."/>
            <person name="Suzuki S."/>
            <person name="Suzuki T."/>
            <person name="Kaneko T."/>
            <person name="Yamada M."/>
            <person name="Tabata S."/>
            <person name="Kupfer D.M."/>
            <person name="Najar F.Z."/>
            <person name="Wiley G.B."/>
            <person name="Roe B."/>
            <person name="Binnewies T."/>
            <person name="Ussery D."/>
            <person name="Vereecke D."/>
            <person name="Gevers D."/>
            <person name="Holsters M."/>
            <person name="Oyaizu H."/>
        </authorList>
    </citation>
    <scope>NUCLEOTIDE SEQUENCE [LARGE SCALE GENOMIC DNA]</scope>
    <source>
        <strain evidence="6">ATCC 43989 / DSM 5975 / JCM 20966 / LMG 6465 / NBRC 14845 / NCIMB 13405 / ORS 571</strain>
    </source>
</reference>
<dbReference type="RefSeq" id="WP_012171848.1">
    <property type="nucleotide sequence ID" value="NC_009937.1"/>
</dbReference>
<protein>
    <submittedName>
        <fullName evidence="5">Glycosyltransferase</fullName>
    </submittedName>
</protein>
<dbReference type="HOGENOM" id="CLU_370855_0_0_5"/>
<sequence length="737" mass="78538">MLEPARDVFTPIVIGPVPDAADGPQVFALSGGVLMLAWDAPSRVWNSGRLETSSGAPLAPLGALRLLREDGRTRLLFAFRRPDAALSLSLFAGAVGQSVEVRVDPTRDIPAVDVETLLAGLVPVARVSLITTLLETWASIFRLRGNRAYARLIYGLARAASAQPAVMRAVARLDGETALVEGGLPAGVAPPTALHCISPNRFSRLPAAPRIGAPDGRGQRRFYLALGNAEQEPETLVLLSGSGWLAVRRLEWPADLGSLARWWRANGKADPALREYAVAVAAQGSEAARAAAVELQLQAPLPARALSGGPHLPSAEIDLALATSAGLLAGGWVRDPLGLVAGLDLIDGETLVPLTEARHDFSGQVGQGDETVPVTGFAALAPARMDLLQPRFALRVKSGERHMLVPAPQPADLSEKRSRALKAIPPQFLTDTALARCLGPALAAIQHDFVAQVGAPRVIAVGERVAAPEVSIVVPLYRVLDFLRFQIGAFAADPAIRDRAEIIYVLDSPEQADGVEHLLRGLHILYDLPVVLVVMPRNAGFAVASNAGAREARGRVIAQVNSDVIPVASGWLSPLVAALAADSIGAVGPKLLFDDGSLQHAGMYFARGVRGQWLNHHYHKGMPRDYAPANVARAVPAVTGACVLMRRALYEAVGGFTEDYVIGDYEDSDLCLKVRAKGLAVRYVPQAELYHLERRSMRVSPDHGRGTASAYNAWLHAQRWSDTMSALMAETWTGDAA</sequence>
<reference evidence="5 6" key="1">
    <citation type="journal article" date="2007" name="Appl. Environ. Microbiol.">
        <title>Rhizobial factors required for stem nodule maturation and maintenance in Sesbania rostrata-Azorhizobium caulinodans ORS571 symbiosis.</title>
        <authorList>
            <person name="Suzuki S."/>
            <person name="Aono T."/>
            <person name="Lee KB."/>
            <person name="Suzuki T."/>
            <person name="Liu CT."/>
            <person name="Miwa H."/>
            <person name="Wakao S."/>
            <person name="Iki T."/>
            <person name="Oyaizu H."/>
        </authorList>
    </citation>
    <scope>NUCLEOTIDE SEQUENCE [LARGE SCALE GENOMIC DNA]</scope>
    <source>
        <strain evidence="6">ATCC 43989 / DSM 5975 / JCM 20966 / LMG 6465 / NBRC 14845 / NCIMB 13405 / ORS 571</strain>
    </source>
</reference>
<organism evidence="5 6">
    <name type="scientific">Azorhizobium caulinodans (strain ATCC 43989 / DSM 5975 / JCM 20966 / LMG 6465 / NBRC 14845 / NCIMB 13405 / ORS 571)</name>
    <dbReference type="NCBI Taxonomy" id="438753"/>
    <lineage>
        <taxon>Bacteria</taxon>
        <taxon>Pseudomonadati</taxon>
        <taxon>Pseudomonadota</taxon>
        <taxon>Alphaproteobacteria</taxon>
        <taxon>Hyphomicrobiales</taxon>
        <taxon>Xanthobacteraceae</taxon>
        <taxon>Azorhizobium</taxon>
    </lineage>
</organism>
<dbReference type="Pfam" id="PF00535">
    <property type="entry name" value="Glycos_transf_2"/>
    <property type="match status" value="1"/>
</dbReference>
<dbReference type="EMBL" id="AP009384">
    <property type="protein sequence ID" value="BAF89323.1"/>
    <property type="molecule type" value="Genomic_DNA"/>
</dbReference>